<dbReference type="EMBL" id="CP073910">
    <property type="protein sequence ID" value="QUT04032.1"/>
    <property type="molecule type" value="Genomic_DNA"/>
</dbReference>
<accession>A0A975Q082</accession>
<evidence type="ECO:0000313" key="2">
    <source>
        <dbReference type="Proteomes" id="UP000681425"/>
    </source>
</evidence>
<dbReference type="RefSeq" id="WP_212607927.1">
    <property type="nucleotide sequence ID" value="NZ_CP073910.1"/>
</dbReference>
<dbReference type="InterPro" id="IPR011856">
    <property type="entry name" value="tRNA_endonuc-like_dom_sf"/>
</dbReference>
<dbReference type="KEGG" id="spph:KFK14_12835"/>
<name>A0A975Q082_9SPHN</name>
<evidence type="ECO:0008006" key="3">
    <source>
        <dbReference type="Google" id="ProtNLM"/>
    </source>
</evidence>
<evidence type="ECO:0000313" key="1">
    <source>
        <dbReference type="EMBL" id="QUT04032.1"/>
    </source>
</evidence>
<sequence>MTTPGFLVRLMTYVRLSRNVRLGPEDFMACEFANRLRVATLEGRLHAVWTHPAQELAHGHRNGVAGAISKALGLVTGTSDYLFLWDGGSAALEAKSQTGTLTQAQKDWREWCAHRGVPFHVFRTADEGEAILRGLGVLTP</sequence>
<dbReference type="AlphaFoldDB" id="A0A975Q082"/>
<dbReference type="Proteomes" id="UP000681425">
    <property type="component" value="Chromosome"/>
</dbReference>
<keyword evidence="2" id="KW-1185">Reference proteome</keyword>
<organism evidence="1 2">
    <name type="scientific">Sphingobium phenoxybenzoativorans</name>
    <dbReference type="NCBI Taxonomy" id="1592790"/>
    <lineage>
        <taxon>Bacteria</taxon>
        <taxon>Pseudomonadati</taxon>
        <taxon>Pseudomonadota</taxon>
        <taxon>Alphaproteobacteria</taxon>
        <taxon>Sphingomonadales</taxon>
        <taxon>Sphingomonadaceae</taxon>
        <taxon>Sphingobium</taxon>
    </lineage>
</organism>
<proteinExistence type="predicted"/>
<dbReference type="GO" id="GO:0003676">
    <property type="term" value="F:nucleic acid binding"/>
    <property type="evidence" value="ECO:0007669"/>
    <property type="project" value="InterPro"/>
</dbReference>
<protein>
    <recommendedName>
        <fullName evidence="3">VRR-NUC domain-containing protein</fullName>
    </recommendedName>
</protein>
<gene>
    <name evidence="1" type="ORF">KFK14_12835</name>
</gene>
<reference evidence="1" key="1">
    <citation type="submission" date="2021-04" db="EMBL/GenBank/DDBJ databases">
        <title>Isolation of p-tert-butylphenol degrading bacteria Sphingobium phenoxybenzoativorans Tas13 from active sludge.</title>
        <authorList>
            <person name="Li Y."/>
        </authorList>
    </citation>
    <scope>NUCLEOTIDE SEQUENCE</scope>
    <source>
        <strain evidence="1">Tas13</strain>
    </source>
</reference>
<dbReference type="Gene3D" id="3.40.1350.10">
    <property type="match status" value="1"/>
</dbReference>